<dbReference type="Pfam" id="PF08447">
    <property type="entry name" value="PAS_3"/>
    <property type="match status" value="1"/>
</dbReference>
<dbReference type="Proteomes" id="UP000320496">
    <property type="component" value="Chromosome"/>
</dbReference>
<dbReference type="InterPro" id="IPR003594">
    <property type="entry name" value="HATPase_dom"/>
</dbReference>
<dbReference type="InterPro" id="IPR003661">
    <property type="entry name" value="HisK_dim/P_dom"/>
</dbReference>
<dbReference type="Gene3D" id="3.30.450.20">
    <property type="entry name" value="PAS domain"/>
    <property type="match status" value="3"/>
</dbReference>
<feature type="region of interest" description="Disordered" evidence="6">
    <location>
        <begin position="625"/>
        <end position="650"/>
    </location>
</feature>
<evidence type="ECO:0000256" key="3">
    <source>
        <dbReference type="ARBA" id="ARBA00022553"/>
    </source>
</evidence>
<feature type="domain" description="Histidine kinase" evidence="7">
    <location>
        <begin position="413"/>
        <end position="627"/>
    </location>
</feature>
<feature type="domain" description="PAC" evidence="9">
    <location>
        <begin position="77"/>
        <end position="135"/>
    </location>
</feature>
<dbReference type="NCBIfam" id="TIGR00229">
    <property type="entry name" value="sensory_box"/>
    <property type="match status" value="3"/>
</dbReference>
<evidence type="ECO:0000259" key="8">
    <source>
        <dbReference type="PROSITE" id="PS50112"/>
    </source>
</evidence>
<feature type="domain" description="PAC" evidence="9">
    <location>
        <begin position="212"/>
        <end position="264"/>
    </location>
</feature>
<keyword evidence="5" id="KW-0418">Kinase</keyword>
<dbReference type="Pfam" id="PF08448">
    <property type="entry name" value="PAS_4"/>
    <property type="match status" value="2"/>
</dbReference>
<dbReference type="PRINTS" id="PR00344">
    <property type="entry name" value="BCTRLSENSOR"/>
</dbReference>
<dbReference type="InterPro" id="IPR000700">
    <property type="entry name" value="PAS-assoc_C"/>
</dbReference>
<dbReference type="InterPro" id="IPR035965">
    <property type="entry name" value="PAS-like_dom_sf"/>
</dbReference>
<dbReference type="SMART" id="SM00091">
    <property type="entry name" value="PAS"/>
    <property type="match status" value="3"/>
</dbReference>
<dbReference type="Gene3D" id="1.10.287.130">
    <property type="match status" value="1"/>
</dbReference>
<keyword evidence="11" id="KW-1185">Reference proteome</keyword>
<dbReference type="PROSITE" id="PS50113">
    <property type="entry name" value="PAC"/>
    <property type="match status" value="2"/>
</dbReference>
<dbReference type="InterPro" id="IPR004358">
    <property type="entry name" value="Sig_transdc_His_kin-like_C"/>
</dbReference>
<dbReference type="Pfam" id="PF00512">
    <property type="entry name" value="HisKA"/>
    <property type="match status" value="1"/>
</dbReference>
<dbReference type="PANTHER" id="PTHR43304">
    <property type="entry name" value="PHYTOCHROME-LIKE PROTEIN CPH1"/>
    <property type="match status" value="1"/>
</dbReference>
<dbReference type="GO" id="GO:0000155">
    <property type="term" value="F:phosphorelay sensor kinase activity"/>
    <property type="evidence" value="ECO:0007669"/>
    <property type="project" value="InterPro"/>
</dbReference>
<dbReference type="CDD" id="cd00082">
    <property type="entry name" value="HisKA"/>
    <property type="match status" value="1"/>
</dbReference>
<dbReference type="InterPro" id="IPR036890">
    <property type="entry name" value="HATPase_C_sf"/>
</dbReference>
<dbReference type="Pfam" id="PF02518">
    <property type="entry name" value="HATPase_c"/>
    <property type="match status" value="1"/>
</dbReference>
<gene>
    <name evidence="10" type="primary">cph1_2</name>
    <name evidence="10" type="ORF">Mal4_42410</name>
</gene>
<dbReference type="SMART" id="SM00086">
    <property type="entry name" value="PAC"/>
    <property type="match status" value="2"/>
</dbReference>
<dbReference type="SUPFAM" id="SSF55785">
    <property type="entry name" value="PYP-like sensor domain (PAS domain)"/>
    <property type="match status" value="3"/>
</dbReference>
<evidence type="ECO:0000256" key="6">
    <source>
        <dbReference type="SAM" id="MobiDB-lite"/>
    </source>
</evidence>
<evidence type="ECO:0000256" key="2">
    <source>
        <dbReference type="ARBA" id="ARBA00012438"/>
    </source>
</evidence>
<dbReference type="Gene3D" id="3.30.565.10">
    <property type="entry name" value="Histidine kinase-like ATPase, C-terminal domain"/>
    <property type="match status" value="1"/>
</dbReference>
<dbReference type="OrthoDB" id="231918at2"/>
<dbReference type="InterPro" id="IPR005467">
    <property type="entry name" value="His_kinase_dom"/>
</dbReference>
<evidence type="ECO:0000313" key="11">
    <source>
        <dbReference type="Proteomes" id="UP000320496"/>
    </source>
</evidence>
<keyword evidence="3" id="KW-0597">Phosphoprotein</keyword>
<dbReference type="InterPro" id="IPR013656">
    <property type="entry name" value="PAS_4"/>
</dbReference>
<dbReference type="EMBL" id="CP036275">
    <property type="protein sequence ID" value="QDU39888.1"/>
    <property type="molecule type" value="Genomic_DNA"/>
</dbReference>
<dbReference type="PROSITE" id="PS50112">
    <property type="entry name" value="PAS"/>
    <property type="match status" value="1"/>
</dbReference>
<dbReference type="InterPro" id="IPR013655">
    <property type="entry name" value="PAS_fold_3"/>
</dbReference>
<dbReference type="KEGG" id="mri:Mal4_42410"/>
<dbReference type="PROSITE" id="PS50109">
    <property type="entry name" value="HIS_KIN"/>
    <property type="match status" value="1"/>
</dbReference>
<accession>A0A517ZBP3</accession>
<organism evidence="10 11">
    <name type="scientific">Maioricimonas rarisocia</name>
    <dbReference type="NCBI Taxonomy" id="2528026"/>
    <lineage>
        <taxon>Bacteria</taxon>
        <taxon>Pseudomonadati</taxon>
        <taxon>Planctomycetota</taxon>
        <taxon>Planctomycetia</taxon>
        <taxon>Planctomycetales</taxon>
        <taxon>Planctomycetaceae</taxon>
        <taxon>Maioricimonas</taxon>
    </lineage>
</organism>
<feature type="domain" description="PAS" evidence="8">
    <location>
        <begin position="265"/>
        <end position="307"/>
    </location>
</feature>
<dbReference type="InterPro" id="IPR036097">
    <property type="entry name" value="HisK_dim/P_sf"/>
</dbReference>
<evidence type="ECO:0000313" key="10">
    <source>
        <dbReference type="EMBL" id="QDU39888.1"/>
    </source>
</evidence>
<dbReference type="SMART" id="SM00387">
    <property type="entry name" value="HATPase_c"/>
    <property type="match status" value="1"/>
</dbReference>
<name>A0A517ZBP3_9PLAN</name>
<evidence type="ECO:0000256" key="1">
    <source>
        <dbReference type="ARBA" id="ARBA00000085"/>
    </source>
</evidence>
<evidence type="ECO:0000259" key="7">
    <source>
        <dbReference type="PROSITE" id="PS50109"/>
    </source>
</evidence>
<proteinExistence type="predicted"/>
<dbReference type="InterPro" id="IPR000014">
    <property type="entry name" value="PAS"/>
</dbReference>
<dbReference type="InterPro" id="IPR052162">
    <property type="entry name" value="Sensor_kinase/Photoreceptor"/>
</dbReference>
<evidence type="ECO:0000259" key="9">
    <source>
        <dbReference type="PROSITE" id="PS50113"/>
    </source>
</evidence>
<dbReference type="CDD" id="cd00130">
    <property type="entry name" value="PAS"/>
    <property type="match status" value="3"/>
</dbReference>
<dbReference type="SMART" id="SM00388">
    <property type="entry name" value="HisKA"/>
    <property type="match status" value="1"/>
</dbReference>
<dbReference type="RefSeq" id="WP_145371026.1">
    <property type="nucleotide sequence ID" value="NZ_CP036275.1"/>
</dbReference>
<sequence>MDPQQYSPQFLLDTLLGSTPDAVYFKDRESRFIRVNQAWMRIVGATSPDEVLGRTDADFFEAPEAEEFRADEQHILETGEALLNKVEYEHWKDGRIRWVLTSKWPLHNNAGEVIGTFGISRDITERVLAEESLRHTKQQLQLALTAADVGLWDWEVPTNRVYYSPEFKAQLGYGPDTHWDTYDHWRNLLHPDDLAAALQILRDYFDGKLPEYESTFRLRHRDGSYRWILSKGKLYHDDDGQPVRMIGVHVDVTDYRTITEALRAGEQRLRKIIDTVPHMISIRDRRGHFVLANQAVATALGVTLEELTATGNDRPAVHFPLQDTHRTVIETGTGRHDEEEQFTDASGRQRILSSIKVPFDDPSVRGLCVLTVSVDVTDRIRDQLELAQLAVRLSEANREWQLKNKELEQFVYTVSHDLKAPLVTCRGFVGLLREDLAEGKLDDVEDSLRRIQSATQRMQLLIEDLLQFSRIGRICSDPEQIDMVALLKDLEADLTMHLQQSGARLEIAPDTPDCHADRRRMIEVFENLIVNAIDYGCPDPGGVVHVGGETAPQGEIRYFVRDDGPGIASEYQEKIFGLFNRLQTDRQGTGVGLAIVAKIAQIHGGRAWVESRPGEGATFWFSLPDGQQPTDNCDVDEHDDGRATPASHSQ</sequence>
<dbReference type="PANTHER" id="PTHR43304:SF1">
    <property type="entry name" value="PAC DOMAIN-CONTAINING PROTEIN"/>
    <property type="match status" value="1"/>
</dbReference>
<dbReference type="EC" id="2.7.13.3" evidence="2"/>
<comment type="catalytic activity">
    <reaction evidence="1">
        <text>ATP + protein L-histidine = ADP + protein N-phospho-L-histidine.</text>
        <dbReference type="EC" id="2.7.13.3"/>
    </reaction>
</comment>
<reference evidence="10 11" key="1">
    <citation type="submission" date="2019-02" db="EMBL/GenBank/DDBJ databases">
        <title>Deep-cultivation of Planctomycetes and their phenomic and genomic characterization uncovers novel biology.</title>
        <authorList>
            <person name="Wiegand S."/>
            <person name="Jogler M."/>
            <person name="Boedeker C."/>
            <person name="Pinto D."/>
            <person name="Vollmers J."/>
            <person name="Rivas-Marin E."/>
            <person name="Kohn T."/>
            <person name="Peeters S.H."/>
            <person name="Heuer A."/>
            <person name="Rast P."/>
            <person name="Oberbeckmann S."/>
            <person name="Bunk B."/>
            <person name="Jeske O."/>
            <person name="Meyerdierks A."/>
            <person name="Storesund J.E."/>
            <person name="Kallscheuer N."/>
            <person name="Luecker S."/>
            <person name="Lage O.M."/>
            <person name="Pohl T."/>
            <person name="Merkel B.J."/>
            <person name="Hornburger P."/>
            <person name="Mueller R.-W."/>
            <person name="Bruemmer F."/>
            <person name="Labrenz M."/>
            <person name="Spormann A.M."/>
            <person name="Op den Camp H."/>
            <person name="Overmann J."/>
            <person name="Amann R."/>
            <person name="Jetten M.S.M."/>
            <person name="Mascher T."/>
            <person name="Medema M.H."/>
            <person name="Devos D.P."/>
            <person name="Kaster A.-K."/>
            <person name="Ovreas L."/>
            <person name="Rohde M."/>
            <person name="Galperin M.Y."/>
            <person name="Jogler C."/>
        </authorList>
    </citation>
    <scope>NUCLEOTIDE SEQUENCE [LARGE SCALE GENOMIC DNA]</scope>
    <source>
        <strain evidence="10 11">Mal4</strain>
    </source>
</reference>
<keyword evidence="4 10" id="KW-0808">Transferase</keyword>
<dbReference type="SUPFAM" id="SSF47384">
    <property type="entry name" value="Homodimeric domain of signal transducing histidine kinase"/>
    <property type="match status" value="1"/>
</dbReference>
<evidence type="ECO:0000256" key="5">
    <source>
        <dbReference type="ARBA" id="ARBA00022777"/>
    </source>
</evidence>
<evidence type="ECO:0000256" key="4">
    <source>
        <dbReference type="ARBA" id="ARBA00022679"/>
    </source>
</evidence>
<protein>
    <recommendedName>
        <fullName evidence="2">histidine kinase</fullName>
        <ecNumber evidence="2">2.7.13.3</ecNumber>
    </recommendedName>
</protein>
<dbReference type="SUPFAM" id="SSF55874">
    <property type="entry name" value="ATPase domain of HSP90 chaperone/DNA topoisomerase II/histidine kinase"/>
    <property type="match status" value="1"/>
</dbReference>
<dbReference type="AlphaFoldDB" id="A0A517ZBP3"/>
<dbReference type="InterPro" id="IPR001610">
    <property type="entry name" value="PAC"/>
</dbReference>